<comment type="caution">
    <text evidence="9">The sequence shown here is derived from an EMBL/GenBank/DDBJ whole genome shotgun (WGS) entry which is preliminary data.</text>
</comment>
<gene>
    <name evidence="9" type="ORF">EU981_00020</name>
</gene>
<dbReference type="AlphaFoldDB" id="A0A937AE88"/>
<dbReference type="PROSITE" id="PS00045">
    <property type="entry name" value="HISTONE_LIKE"/>
    <property type="match status" value="1"/>
</dbReference>
<protein>
    <recommendedName>
        <fullName evidence="2">Integration host factor subunit alpha</fullName>
    </recommendedName>
</protein>
<sequence>MKKTVTRSDLVKSIAQKFGVSRKESANFVATVFNEICDSVVRGECVKISSFATFQIREKNSRVGRNPKTGKIVKILPRRVMVFKSSSVLKQRIIDCLHDENLADEDVNQQ</sequence>
<evidence type="ECO:0000256" key="8">
    <source>
        <dbReference type="RuleBase" id="RU003939"/>
    </source>
</evidence>
<proteinExistence type="inferred from homology"/>
<reference evidence="9" key="1">
    <citation type="submission" date="2019-02" db="EMBL/GenBank/DDBJ databases">
        <title>A novel Candidatus Liberibacter species associated with the New Zealand native fuchsia psyllid, Ctenarytaina fuchsiae.</title>
        <authorList>
            <person name="Thompson S.M."/>
            <person name="Jorgensen N."/>
            <person name="David C."/>
            <person name="Bulman S.R."/>
            <person name="Smith G.R."/>
        </authorList>
    </citation>
    <scope>NUCLEOTIDE SEQUENCE</scope>
    <source>
        <strain evidence="9">Oxford</strain>
    </source>
</reference>
<dbReference type="SMART" id="SM00411">
    <property type="entry name" value="BHL"/>
    <property type="match status" value="1"/>
</dbReference>
<dbReference type="NCBIfam" id="NF001401">
    <property type="entry name" value="PRK00285.1"/>
    <property type="match status" value="1"/>
</dbReference>
<comment type="similarity">
    <text evidence="1 8">Belongs to the bacterial histone-like protein family.</text>
</comment>
<dbReference type="Gene3D" id="4.10.520.10">
    <property type="entry name" value="IHF-like DNA-binding proteins"/>
    <property type="match status" value="1"/>
</dbReference>
<dbReference type="EMBL" id="SEOL01000001">
    <property type="protein sequence ID" value="MBL0848483.1"/>
    <property type="molecule type" value="Genomic_DNA"/>
</dbReference>
<dbReference type="GO" id="GO:0006310">
    <property type="term" value="P:DNA recombination"/>
    <property type="evidence" value="ECO:0007669"/>
    <property type="project" value="UniProtKB-KW"/>
</dbReference>
<dbReference type="InterPro" id="IPR005684">
    <property type="entry name" value="IHF_alpha"/>
</dbReference>
<evidence type="ECO:0000256" key="6">
    <source>
        <dbReference type="ARBA" id="ARBA00023163"/>
    </source>
</evidence>
<evidence type="ECO:0000256" key="2">
    <source>
        <dbReference type="ARBA" id="ARBA00018329"/>
    </source>
</evidence>
<keyword evidence="7" id="KW-0233">DNA recombination</keyword>
<evidence type="ECO:0000256" key="7">
    <source>
        <dbReference type="ARBA" id="ARBA00023172"/>
    </source>
</evidence>
<dbReference type="Proteomes" id="UP000736856">
    <property type="component" value="Unassembled WGS sequence"/>
</dbReference>
<dbReference type="SUPFAM" id="SSF47729">
    <property type="entry name" value="IHF-like DNA-binding proteins"/>
    <property type="match status" value="1"/>
</dbReference>
<organism evidence="9 10">
    <name type="scientific">Candidatus Liberibacter ctenarytainae</name>
    <dbReference type="NCBI Taxonomy" id="2020335"/>
    <lineage>
        <taxon>Bacteria</taxon>
        <taxon>Pseudomonadati</taxon>
        <taxon>Pseudomonadota</taxon>
        <taxon>Alphaproteobacteria</taxon>
        <taxon>Hyphomicrobiales</taxon>
        <taxon>Rhizobiaceae</taxon>
        <taxon>Liberibacter</taxon>
    </lineage>
</organism>
<dbReference type="PRINTS" id="PR01727">
    <property type="entry name" value="DNABINDINGHU"/>
</dbReference>
<dbReference type="InterPro" id="IPR000119">
    <property type="entry name" value="Hist_DNA-bd"/>
</dbReference>
<evidence type="ECO:0000256" key="3">
    <source>
        <dbReference type="ARBA" id="ARBA00022845"/>
    </source>
</evidence>
<dbReference type="InterPro" id="IPR010992">
    <property type="entry name" value="IHF-like_DNA-bd_dom_sf"/>
</dbReference>
<dbReference type="GO" id="GO:0006355">
    <property type="term" value="P:regulation of DNA-templated transcription"/>
    <property type="evidence" value="ECO:0007669"/>
    <property type="project" value="InterPro"/>
</dbReference>
<evidence type="ECO:0000256" key="1">
    <source>
        <dbReference type="ARBA" id="ARBA00010529"/>
    </source>
</evidence>
<dbReference type="GO" id="GO:0003677">
    <property type="term" value="F:DNA binding"/>
    <property type="evidence" value="ECO:0007669"/>
    <property type="project" value="UniProtKB-KW"/>
</dbReference>
<dbReference type="PANTHER" id="PTHR33175:SF2">
    <property type="entry name" value="INTEGRATION HOST FACTOR SUBUNIT ALPHA"/>
    <property type="match status" value="1"/>
</dbReference>
<dbReference type="PANTHER" id="PTHR33175">
    <property type="entry name" value="DNA-BINDING PROTEIN HU"/>
    <property type="match status" value="1"/>
</dbReference>
<name>A0A937AE88_9HYPH</name>
<keyword evidence="3" id="KW-0810">Translation regulation</keyword>
<dbReference type="GO" id="GO:0009893">
    <property type="term" value="P:positive regulation of metabolic process"/>
    <property type="evidence" value="ECO:0007669"/>
    <property type="project" value="UniProtKB-ARBA"/>
</dbReference>
<accession>A0A937AE88</accession>
<dbReference type="GO" id="GO:0006417">
    <property type="term" value="P:regulation of translation"/>
    <property type="evidence" value="ECO:0007669"/>
    <property type="project" value="UniProtKB-KW"/>
</dbReference>
<dbReference type="InterPro" id="IPR020816">
    <property type="entry name" value="Histone-like_DNA-bd_CS"/>
</dbReference>
<evidence type="ECO:0000313" key="10">
    <source>
        <dbReference type="Proteomes" id="UP000736856"/>
    </source>
</evidence>
<keyword evidence="4" id="KW-0805">Transcription regulation</keyword>
<dbReference type="GO" id="GO:0005829">
    <property type="term" value="C:cytosol"/>
    <property type="evidence" value="ECO:0007669"/>
    <property type="project" value="TreeGrafter"/>
</dbReference>
<evidence type="ECO:0000256" key="4">
    <source>
        <dbReference type="ARBA" id="ARBA00023015"/>
    </source>
</evidence>
<keyword evidence="5" id="KW-0238">DNA-binding</keyword>
<dbReference type="CDD" id="cd13835">
    <property type="entry name" value="IHF_A"/>
    <property type="match status" value="1"/>
</dbReference>
<dbReference type="Pfam" id="PF00216">
    <property type="entry name" value="Bac_DNA_binding"/>
    <property type="match status" value="1"/>
</dbReference>
<evidence type="ECO:0000313" key="9">
    <source>
        <dbReference type="EMBL" id="MBL0848483.1"/>
    </source>
</evidence>
<evidence type="ECO:0000256" key="5">
    <source>
        <dbReference type="ARBA" id="ARBA00023125"/>
    </source>
</evidence>
<dbReference type="GO" id="GO:0030527">
    <property type="term" value="F:structural constituent of chromatin"/>
    <property type="evidence" value="ECO:0007669"/>
    <property type="project" value="InterPro"/>
</dbReference>
<keyword evidence="6" id="KW-0804">Transcription</keyword>